<keyword evidence="4" id="KW-0254">Endocytosis</keyword>
<dbReference type="PROSITE" id="PS51120">
    <property type="entry name" value="LDLRB"/>
    <property type="match status" value="1"/>
</dbReference>
<comment type="subcellular location">
    <subcellularLocation>
        <location evidence="1">Endomembrane system</location>
    </subcellularLocation>
    <subcellularLocation>
        <location evidence="2">Membrane</location>
        <topology evidence="2">Single-pass type I membrane protein</topology>
    </subcellularLocation>
</comment>
<accession>A0A8R1UCJ7</accession>
<dbReference type="InterPro" id="IPR018097">
    <property type="entry name" value="EGF_Ca-bd_CS"/>
</dbReference>
<evidence type="ECO:0000256" key="2">
    <source>
        <dbReference type="ARBA" id="ARBA00004479"/>
    </source>
</evidence>
<dbReference type="CDD" id="cd00053">
    <property type="entry name" value="EGF"/>
    <property type="match status" value="1"/>
</dbReference>
<feature type="disulfide bond" evidence="13">
    <location>
        <begin position="102"/>
        <end position="120"/>
    </location>
</feature>
<evidence type="ECO:0000256" key="5">
    <source>
        <dbReference type="ARBA" id="ARBA00022692"/>
    </source>
</evidence>
<dbReference type="InterPro" id="IPR051221">
    <property type="entry name" value="LDLR-related"/>
</dbReference>
<feature type="disulfide bond" evidence="13">
    <location>
        <begin position="166"/>
        <end position="178"/>
    </location>
</feature>
<dbReference type="PROSITE" id="PS01187">
    <property type="entry name" value="EGF_CA"/>
    <property type="match status" value="1"/>
</dbReference>
<keyword evidence="5 16" id="KW-0812">Transmembrane</keyword>
<dbReference type="InterPro" id="IPR011042">
    <property type="entry name" value="6-blade_b-propeller_TolB-like"/>
</dbReference>
<evidence type="ECO:0000256" key="14">
    <source>
        <dbReference type="PROSITE-ProRule" id="PRU00461"/>
    </source>
</evidence>
<dbReference type="SUPFAM" id="SSF57184">
    <property type="entry name" value="Growth factor receptor domain"/>
    <property type="match status" value="1"/>
</dbReference>
<dbReference type="PANTHER" id="PTHR22722:SF14">
    <property type="entry name" value="MEGALIN, ISOFORM A"/>
    <property type="match status" value="1"/>
</dbReference>
<dbReference type="Gene3D" id="4.10.400.10">
    <property type="entry name" value="Low-density Lipoprotein Receptor"/>
    <property type="match status" value="5"/>
</dbReference>
<dbReference type="SMART" id="SM00135">
    <property type="entry name" value="LY"/>
    <property type="match status" value="5"/>
</dbReference>
<dbReference type="PROSITE" id="PS00010">
    <property type="entry name" value="ASX_HYDROXYL"/>
    <property type="match status" value="1"/>
</dbReference>
<dbReference type="GO" id="GO:0006897">
    <property type="term" value="P:endocytosis"/>
    <property type="evidence" value="ECO:0007669"/>
    <property type="project" value="UniProtKB-KW"/>
</dbReference>
<dbReference type="InterPro" id="IPR001881">
    <property type="entry name" value="EGF-like_Ca-bd_dom"/>
</dbReference>
<dbReference type="SMART" id="SM00179">
    <property type="entry name" value="EGF_CA"/>
    <property type="match status" value="2"/>
</dbReference>
<keyword evidence="3 12" id="KW-0245">EGF-like domain</keyword>
<feature type="disulfide bond" evidence="13">
    <location>
        <begin position="173"/>
        <end position="191"/>
    </location>
</feature>
<feature type="disulfide bond" evidence="13">
    <location>
        <begin position="114"/>
        <end position="129"/>
    </location>
</feature>
<keyword evidence="6" id="KW-0677">Repeat</keyword>
<feature type="disulfide bond" evidence="13">
    <location>
        <begin position="74"/>
        <end position="89"/>
    </location>
</feature>
<feature type="compositionally biased region" description="Pro residues" evidence="15">
    <location>
        <begin position="928"/>
        <end position="939"/>
    </location>
</feature>
<feature type="disulfide bond" evidence="13">
    <location>
        <begin position="294"/>
        <end position="306"/>
    </location>
</feature>
<feature type="region of interest" description="Disordered" evidence="15">
    <location>
        <begin position="889"/>
        <end position="963"/>
    </location>
</feature>
<dbReference type="Pfam" id="PF00057">
    <property type="entry name" value="Ldl_recept_a"/>
    <property type="match status" value="5"/>
</dbReference>
<dbReference type="SUPFAM" id="SSF57424">
    <property type="entry name" value="LDL receptor-like module"/>
    <property type="match status" value="4"/>
</dbReference>
<evidence type="ECO:0000313" key="18">
    <source>
        <dbReference type="Proteomes" id="UP000005239"/>
    </source>
</evidence>
<feature type="disulfide bond" evidence="13">
    <location>
        <begin position="236"/>
        <end position="251"/>
    </location>
</feature>
<dbReference type="SMART" id="SM00192">
    <property type="entry name" value="LDLa"/>
    <property type="match status" value="5"/>
</dbReference>
<dbReference type="GO" id="GO:0005886">
    <property type="term" value="C:plasma membrane"/>
    <property type="evidence" value="ECO:0000318"/>
    <property type="project" value="GO_Central"/>
</dbReference>
<feature type="disulfide bond" evidence="13">
    <location>
        <begin position="301"/>
        <end position="319"/>
    </location>
</feature>
<dbReference type="GO" id="GO:0012505">
    <property type="term" value="C:endomembrane system"/>
    <property type="evidence" value="ECO:0007669"/>
    <property type="project" value="UniProtKB-SubCell"/>
</dbReference>
<comment type="caution">
    <text evidence="12">Lacks conserved residue(s) required for the propagation of feature annotation.</text>
</comment>
<feature type="disulfide bond" evidence="13">
    <location>
        <begin position="185"/>
        <end position="200"/>
    </location>
</feature>
<evidence type="ECO:0000256" key="15">
    <source>
        <dbReference type="SAM" id="MobiDB-lite"/>
    </source>
</evidence>
<evidence type="ECO:0000256" key="10">
    <source>
        <dbReference type="ARBA" id="ARBA00023170"/>
    </source>
</evidence>
<dbReference type="CDD" id="cd00112">
    <property type="entry name" value="LDLa"/>
    <property type="match status" value="5"/>
</dbReference>
<keyword evidence="10" id="KW-0675">Receptor</keyword>
<feature type="transmembrane region" description="Helical" evidence="16">
    <location>
        <begin position="840"/>
        <end position="862"/>
    </location>
</feature>
<keyword evidence="9 12" id="KW-1015">Disulfide bond</keyword>
<evidence type="ECO:0000256" key="8">
    <source>
        <dbReference type="ARBA" id="ARBA00023136"/>
    </source>
</evidence>
<evidence type="ECO:0000256" key="4">
    <source>
        <dbReference type="ARBA" id="ARBA00022583"/>
    </source>
</evidence>
<organism evidence="17 18">
    <name type="scientific">Pristionchus pacificus</name>
    <name type="common">Parasitic nematode worm</name>
    <dbReference type="NCBI Taxonomy" id="54126"/>
    <lineage>
        <taxon>Eukaryota</taxon>
        <taxon>Metazoa</taxon>
        <taxon>Ecdysozoa</taxon>
        <taxon>Nematoda</taxon>
        <taxon>Chromadorea</taxon>
        <taxon>Rhabditida</taxon>
        <taxon>Rhabditina</taxon>
        <taxon>Diplogasteromorpha</taxon>
        <taxon>Diplogasteroidea</taxon>
        <taxon>Neodiplogasteridae</taxon>
        <taxon>Pristionchus</taxon>
    </lineage>
</organism>
<dbReference type="PROSITE" id="PS50026">
    <property type="entry name" value="EGF_3"/>
    <property type="match status" value="1"/>
</dbReference>
<protein>
    <submittedName>
        <fullName evidence="17">Rme-2</fullName>
    </submittedName>
</protein>
<dbReference type="InterPro" id="IPR036055">
    <property type="entry name" value="LDL_receptor-like_sf"/>
</dbReference>
<dbReference type="PROSITE" id="PS01186">
    <property type="entry name" value="EGF_2"/>
    <property type="match status" value="2"/>
</dbReference>
<evidence type="ECO:0000256" key="12">
    <source>
        <dbReference type="PROSITE-ProRule" id="PRU00076"/>
    </source>
</evidence>
<dbReference type="FunFam" id="2.10.25.10:FF:001169">
    <property type="entry name" value="Uncharacterized protein"/>
    <property type="match status" value="1"/>
</dbReference>
<dbReference type="Gene3D" id="2.10.25.10">
    <property type="entry name" value="Laminin"/>
    <property type="match status" value="3"/>
</dbReference>
<dbReference type="InterPro" id="IPR009030">
    <property type="entry name" value="Growth_fac_rcpt_cys_sf"/>
</dbReference>
<dbReference type="PROSITE" id="PS50068">
    <property type="entry name" value="LDLRA_2"/>
    <property type="match status" value="5"/>
</dbReference>
<evidence type="ECO:0000313" key="17">
    <source>
        <dbReference type="EnsemblMetazoa" id="PPA19904.1"/>
    </source>
</evidence>
<dbReference type="FunFam" id="2.10.25.10:FF:000009">
    <property type="entry name" value="Low-density lipoprotein receptor isoform 1"/>
    <property type="match status" value="1"/>
</dbReference>
<dbReference type="Gene3D" id="2.120.10.30">
    <property type="entry name" value="TolB, C-terminal domain"/>
    <property type="match status" value="1"/>
</dbReference>
<dbReference type="Proteomes" id="UP000005239">
    <property type="component" value="Unassembled WGS sequence"/>
</dbReference>
<dbReference type="InterPro" id="IPR002172">
    <property type="entry name" value="LDrepeatLR_classA_rpt"/>
</dbReference>
<keyword evidence="11" id="KW-0325">Glycoprotein</keyword>
<keyword evidence="18" id="KW-1185">Reference proteome</keyword>
<dbReference type="InterPro" id="IPR023415">
    <property type="entry name" value="LDLR_class-A_CS"/>
</dbReference>
<evidence type="ECO:0000256" key="9">
    <source>
        <dbReference type="ARBA" id="ARBA00023157"/>
    </source>
</evidence>
<feature type="compositionally biased region" description="Low complexity" evidence="15">
    <location>
        <begin position="940"/>
        <end position="955"/>
    </location>
</feature>
<feature type="disulfide bond" evidence="13">
    <location>
        <begin position="95"/>
        <end position="107"/>
    </location>
</feature>
<proteinExistence type="predicted"/>
<accession>A0A2A6BAV3</accession>
<evidence type="ECO:0000256" key="7">
    <source>
        <dbReference type="ARBA" id="ARBA00022989"/>
    </source>
</evidence>
<feature type="disulfide bond" evidence="12">
    <location>
        <begin position="804"/>
        <end position="813"/>
    </location>
</feature>
<dbReference type="GO" id="GO:0005509">
    <property type="term" value="F:calcium ion binding"/>
    <property type="evidence" value="ECO:0007669"/>
    <property type="project" value="InterPro"/>
</dbReference>
<evidence type="ECO:0000256" key="13">
    <source>
        <dbReference type="PROSITE-ProRule" id="PRU00124"/>
    </source>
</evidence>
<name>A0A2A6BAV3_PRIPA</name>
<dbReference type="InterPro" id="IPR000033">
    <property type="entry name" value="LDLR_classB_rpt"/>
</dbReference>
<dbReference type="EnsemblMetazoa" id="PPA19904.1">
    <property type="protein sequence ID" value="PPA19904.1"/>
    <property type="gene ID" value="WBGene00109458"/>
</dbReference>
<dbReference type="AlphaFoldDB" id="A0A2A6BAV3"/>
<dbReference type="PROSITE" id="PS01209">
    <property type="entry name" value="LDLRA_1"/>
    <property type="match status" value="3"/>
</dbReference>
<dbReference type="InterPro" id="IPR000742">
    <property type="entry name" value="EGF"/>
</dbReference>
<keyword evidence="8 16" id="KW-0472">Membrane</keyword>
<dbReference type="SMART" id="SM00181">
    <property type="entry name" value="EGF"/>
    <property type="match status" value="5"/>
</dbReference>
<evidence type="ECO:0000256" key="6">
    <source>
        <dbReference type="ARBA" id="ARBA00022737"/>
    </source>
</evidence>
<dbReference type="OrthoDB" id="9990982at2759"/>
<dbReference type="PRINTS" id="PR00261">
    <property type="entry name" value="LDLRECEPTOR"/>
</dbReference>
<evidence type="ECO:0000256" key="1">
    <source>
        <dbReference type="ARBA" id="ARBA00004308"/>
    </source>
</evidence>
<evidence type="ECO:0000256" key="3">
    <source>
        <dbReference type="ARBA" id="ARBA00022536"/>
    </source>
</evidence>
<reference evidence="17" key="2">
    <citation type="submission" date="2022-06" db="UniProtKB">
        <authorList>
            <consortium name="EnsemblMetazoa"/>
        </authorList>
    </citation>
    <scope>IDENTIFICATION</scope>
    <source>
        <strain evidence="17">PS312</strain>
    </source>
</reference>
<evidence type="ECO:0000256" key="11">
    <source>
        <dbReference type="ARBA" id="ARBA00023180"/>
    </source>
</evidence>
<evidence type="ECO:0000256" key="16">
    <source>
        <dbReference type="SAM" id="Phobius"/>
    </source>
</evidence>
<dbReference type="InterPro" id="IPR000152">
    <property type="entry name" value="EGF-type_Asp/Asn_hydroxyl_site"/>
</dbReference>
<reference evidence="18" key="1">
    <citation type="journal article" date="2008" name="Nat. Genet.">
        <title>The Pristionchus pacificus genome provides a unique perspective on nematode lifestyle and parasitism.</title>
        <authorList>
            <person name="Dieterich C."/>
            <person name="Clifton S.W."/>
            <person name="Schuster L.N."/>
            <person name="Chinwalla A."/>
            <person name="Delehaunty K."/>
            <person name="Dinkelacker I."/>
            <person name="Fulton L."/>
            <person name="Fulton R."/>
            <person name="Godfrey J."/>
            <person name="Minx P."/>
            <person name="Mitreva M."/>
            <person name="Roeseler W."/>
            <person name="Tian H."/>
            <person name="Witte H."/>
            <person name="Yang S.P."/>
            <person name="Wilson R.K."/>
            <person name="Sommer R.J."/>
        </authorList>
    </citation>
    <scope>NUCLEOTIDE SEQUENCE [LARGE SCALE GENOMIC DNA]</scope>
    <source>
        <strain evidence="18">PS312</strain>
    </source>
</reference>
<dbReference type="FunFam" id="2.120.10.30:FF:000267">
    <property type="entry name" value="Rme-2"/>
    <property type="match status" value="1"/>
</dbReference>
<dbReference type="PROSITE" id="PS00022">
    <property type="entry name" value="EGF_1"/>
    <property type="match status" value="1"/>
</dbReference>
<dbReference type="SUPFAM" id="SSF63825">
    <property type="entry name" value="YWTD domain"/>
    <property type="match status" value="1"/>
</dbReference>
<feature type="repeat" description="LDL-receptor class B" evidence="14">
    <location>
        <begin position="559"/>
        <end position="603"/>
    </location>
</feature>
<dbReference type="PANTHER" id="PTHR22722">
    <property type="entry name" value="LOW-DENSITY LIPOPROTEIN RECEPTOR-RELATED PROTEIN 2-RELATED"/>
    <property type="match status" value="1"/>
</dbReference>
<gene>
    <name evidence="17" type="primary">WBGene00109458</name>
</gene>
<sequence length="1007" mass="110940">CSLLVRRFFRLLHSPHTHIINLPRMVRLRSVITVCILPFLSLAAPSPFTQYCNESLHFDCHDSSKPCIPLEWLCDRVPDCPNGLDESHCSYLHDCDSHQLMCRNGECVSASFRCNGNPDCFDGSDEKGCDEMDEIMEKTRPSRPSQSSSPFQTTIAPRRMVIPSHCGANEYKCRSGACIDNDARCDGTWDCPNGDDEIECPKPLDTQAGVMSPTNCKSNNHMCADRSACVPNDWKCDGEPDCDDGSDEAHCEITDEEEVSLLIEGMKQQLKEGASTSDLPSAHEFLSSADDILCDEGHFRCKGGKCLNSSVTCDGKKDCPLGDDESERCNECASRLDHSCSDICTNTPIGHKCSCPRGKILGSDGWTCEDFNECLHEGQRCSQHCTNVHDGYECSCASGYELDKDRHTCHLREKDMDGGIYVSLAGEIRSAPMFSPLHSTRGYETYVSTNHHGTTKNMALDVEGGRMFAAMEPQSHDGVLSVIENGEIKKLRENVTGINYVAVDWIGGNVLYTVRHPSPLPGIYLCKMNGLYCRRIIEGRVGPNKRQNYRGLAVNPMKGLVAWIDVTERDHRIMVANMDGSGVITVVDHKLSYPSGIAFDVIKNEIYFSDVDTKLIEKVNLETGRRTTVLYPVNHPYDLAYFDNLIYWTEWGTETLKVASVGVQHSTPHLVHSFLQFPYGIALNHSLVQPPIRSNPCDGVSCPWMCVVVRSKDDVYDTSADLEARCVCPDEYEENGEYNSTVKGSLPCKLKKDQTMTSMVRTMSHVSVEAMEEYCKNGEVCMNEGSCLEHANHHGRIERITCKCADGYGGLWCEVPPLPDADSLDGDNNSDNDSQNGESIVNVGTIIALVLLLALIGGLIYWGSRNSDEITSVTRSTIHRVQEARLPERASEVIKNTTRNLGMGPSTAPSSSFSARNGGGTAEVTTSIPPPPNMYPPLPTVTGSSSTSLVSSSSTANFSNPAYEVHNSTASPYSGFEEMNTTEQSYFTIERSDGQETFGNNPFGVLP</sequence>
<keyword evidence="7 16" id="KW-1133">Transmembrane helix</keyword>